<dbReference type="eggNOG" id="ENOG5033J30">
    <property type="taxonomic scope" value="Bacteria"/>
</dbReference>
<gene>
    <name evidence="2" type="ORF">AJE_01504</name>
</gene>
<keyword evidence="1" id="KW-0472">Membrane</keyword>
<feature type="transmembrane region" description="Helical" evidence="1">
    <location>
        <begin position="107"/>
        <end position="129"/>
    </location>
</feature>
<accession>H3ZA65</accession>
<dbReference type="AlphaFoldDB" id="H3ZA65"/>
<reference evidence="2 3" key="1">
    <citation type="journal article" date="2012" name="J. Bacteriol.">
        <title>Genome Sequence of Extracellular-Protease-Producing Alishewanella jeotgali Isolated from Traditional Korean Fermented Seafood.</title>
        <authorList>
            <person name="Jung J."/>
            <person name="Chun J."/>
            <person name="Park W."/>
        </authorList>
    </citation>
    <scope>NUCLEOTIDE SEQUENCE [LARGE SCALE GENOMIC DNA]</scope>
    <source>
        <strain evidence="2 3">KCTC 22429</strain>
    </source>
</reference>
<dbReference type="STRING" id="1129374.AJE_01504"/>
<evidence type="ECO:0000256" key="1">
    <source>
        <dbReference type="SAM" id="Phobius"/>
    </source>
</evidence>
<name>H3ZA65_9ALTE</name>
<comment type="caution">
    <text evidence="2">The sequence shown here is derived from an EMBL/GenBank/DDBJ whole genome shotgun (WGS) entry which is preliminary data.</text>
</comment>
<evidence type="ECO:0000313" key="3">
    <source>
        <dbReference type="Proteomes" id="UP000012046"/>
    </source>
</evidence>
<keyword evidence="3" id="KW-1185">Reference proteome</keyword>
<organism evidence="2 3">
    <name type="scientific">Alishewanella jeotgali KCTC 22429</name>
    <dbReference type="NCBI Taxonomy" id="1129374"/>
    <lineage>
        <taxon>Bacteria</taxon>
        <taxon>Pseudomonadati</taxon>
        <taxon>Pseudomonadota</taxon>
        <taxon>Gammaproteobacteria</taxon>
        <taxon>Alteromonadales</taxon>
        <taxon>Alteromonadaceae</taxon>
        <taxon>Alishewanella</taxon>
    </lineage>
</organism>
<protein>
    <submittedName>
        <fullName evidence="2">Uncharacterized protein</fullName>
    </submittedName>
</protein>
<dbReference type="EMBL" id="AHTH01000004">
    <property type="protein sequence ID" value="EHR42516.1"/>
    <property type="molecule type" value="Genomic_DNA"/>
</dbReference>
<dbReference type="Proteomes" id="UP000012046">
    <property type="component" value="Unassembled WGS sequence"/>
</dbReference>
<sequence length="137" mass="14918">MEQLKNRATALILGLVLAYAALWIIGVGAAIAIPAELLRPLAQVSTVLAFTLVDVLTIAVPLTAAFLILAFVVKLLIKKPDVSCYLLLLAPLVLTQLYFTLQAQPIILDNLLVMLPRYLLLAACFYFLVRSNKAVKA</sequence>
<keyword evidence="1" id="KW-1133">Transmembrane helix</keyword>
<proteinExistence type="predicted"/>
<evidence type="ECO:0000313" key="2">
    <source>
        <dbReference type="EMBL" id="EHR42516.1"/>
    </source>
</evidence>
<dbReference type="RefSeq" id="WP_008949352.1">
    <property type="nucleotide sequence ID" value="NZ_AHTH01000004.1"/>
</dbReference>
<feature type="transmembrane region" description="Helical" evidence="1">
    <location>
        <begin position="12"/>
        <end position="35"/>
    </location>
</feature>
<keyword evidence="1" id="KW-0812">Transmembrane</keyword>
<dbReference type="PATRIC" id="fig|1129374.4.peg.302"/>
<feature type="transmembrane region" description="Helical" evidence="1">
    <location>
        <begin position="47"/>
        <end position="72"/>
    </location>
</feature>
<feature type="transmembrane region" description="Helical" evidence="1">
    <location>
        <begin position="84"/>
        <end position="101"/>
    </location>
</feature>